<feature type="region of interest" description="Disordered" evidence="1">
    <location>
        <begin position="159"/>
        <end position="185"/>
    </location>
</feature>
<name>A0AAV1HZP2_9CHLO</name>
<comment type="caution">
    <text evidence="2">The sequence shown here is derived from an EMBL/GenBank/DDBJ whole genome shotgun (WGS) entry which is preliminary data.</text>
</comment>
<dbReference type="AlphaFoldDB" id="A0AAV1HZP2"/>
<keyword evidence="3" id="KW-1185">Reference proteome</keyword>
<dbReference type="Proteomes" id="UP001314263">
    <property type="component" value="Unassembled WGS sequence"/>
</dbReference>
<evidence type="ECO:0000313" key="3">
    <source>
        <dbReference type="Proteomes" id="UP001314263"/>
    </source>
</evidence>
<evidence type="ECO:0000256" key="1">
    <source>
        <dbReference type="SAM" id="MobiDB-lite"/>
    </source>
</evidence>
<gene>
    <name evidence="2" type="ORF">CVIRNUC_003673</name>
</gene>
<protein>
    <submittedName>
        <fullName evidence="2">Uncharacterized protein</fullName>
    </submittedName>
</protein>
<dbReference type="EMBL" id="CAUYUE010000004">
    <property type="protein sequence ID" value="CAK0769501.1"/>
    <property type="molecule type" value="Genomic_DNA"/>
</dbReference>
<reference evidence="2 3" key="1">
    <citation type="submission" date="2023-10" db="EMBL/GenBank/DDBJ databases">
        <authorList>
            <person name="Maclean D."/>
            <person name="Macfadyen A."/>
        </authorList>
    </citation>
    <scope>NUCLEOTIDE SEQUENCE [LARGE SCALE GENOMIC DNA]</scope>
</reference>
<proteinExistence type="predicted"/>
<sequence>MAVETREGGFTSREECACLQSGEFSEFFLEPAACEGEGGIAEGSAPVALDGVGGSTGAGEEEGEGVSEGVELVEVGVTVGLAVEEGDGLEGDEDDIGCVGRVQVDPEEGAGVCQGDGNGVWVPGDVAGVGCEAETDVEGGGGRAVLEAGCSPAEDSCGEVAGADGSAGLEAQLGGGPGGSVDHGSDAPAGDVMLLEKVMDEGVQEGVAV</sequence>
<organism evidence="2 3">
    <name type="scientific">Coccomyxa viridis</name>
    <dbReference type="NCBI Taxonomy" id="1274662"/>
    <lineage>
        <taxon>Eukaryota</taxon>
        <taxon>Viridiplantae</taxon>
        <taxon>Chlorophyta</taxon>
        <taxon>core chlorophytes</taxon>
        <taxon>Trebouxiophyceae</taxon>
        <taxon>Trebouxiophyceae incertae sedis</taxon>
        <taxon>Coccomyxaceae</taxon>
        <taxon>Coccomyxa</taxon>
    </lineage>
</organism>
<evidence type="ECO:0000313" key="2">
    <source>
        <dbReference type="EMBL" id="CAK0769501.1"/>
    </source>
</evidence>
<accession>A0AAV1HZP2</accession>